<evidence type="ECO:0000313" key="2">
    <source>
        <dbReference type="Proteomes" id="UP001224890"/>
    </source>
</evidence>
<sequence>MDELLAQDRSRLGLSVPADQFSRPAPLASEKALQSQPPLTVAAKAAGLEGHLPQSYIRQRIDLVKWAKTAQVQQAWKAMAEKQGLDASAPDKASWAFAGFV</sequence>
<evidence type="ECO:0000313" key="1">
    <source>
        <dbReference type="EMBL" id="KAK1660090.1"/>
    </source>
</evidence>
<reference evidence="1" key="1">
    <citation type="submission" date="2021-06" db="EMBL/GenBank/DDBJ databases">
        <title>Comparative genomics, transcriptomics and evolutionary studies reveal genomic signatures of adaptation to plant cell wall in hemibiotrophic fungi.</title>
        <authorList>
            <consortium name="DOE Joint Genome Institute"/>
            <person name="Baroncelli R."/>
            <person name="Diaz J.F."/>
            <person name="Benocci T."/>
            <person name="Peng M."/>
            <person name="Battaglia E."/>
            <person name="Haridas S."/>
            <person name="Andreopoulos W."/>
            <person name="Labutti K."/>
            <person name="Pangilinan J."/>
            <person name="Floch G.L."/>
            <person name="Makela M.R."/>
            <person name="Henrissat B."/>
            <person name="Grigoriev I.V."/>
            <person name="Crouch J.A."/>
            <person name="De Vries R.P."/>
            <person name="Sukno S.A."/>
            <person name="Thon M.R."/>
        </authorList>
    </citation>
    <scope>NUCLEOTIDE SEQUENCE</scope>
    <source>
        <strain evidence="1">CBS 193.32</strain>
    </source>
</reference>
<dbReference type="EMBL" id="JAHMHR010000053">
    <property type="protein sequence ID" value="KAK1660090.1"/>
    <property type="molecule type" value="Genomic_DNA"/>
</dbReference>
<keyword evidence="2" id="KW-1185">Reference proteome</keyword>
<dbReference type="AlphaFoldDB" id="A0AAJ0ENR3"/>
<name>A0AAJ0ENR3_9PEZI</name>
<proteinExistence type="predicted"/>
<dbReference type="Proteomes" id="UP001224890">
    <property type="component" value="Unassembled WGS sequence"/>
</dbReference>
<accession>A0AAJ0ENR3</accession>
<comment type="caution">
    <text evidence="1">The sequence shown here is derived from an EMBL/GenBank/DDBJ whole genome shotgun (WGS) entry which is preliminary data.</text>
</comment>
<gene>
    <name evidence="1" type="ORF">BDP55DRAFT_732785</name>
</gene>
<organism evidence="1 2">
    <name type="scientific">Colletotrichum godetiae</name>
    <dbReference type="NCBI Taxonomy" id="1209918"/>
    <lineage>
        <taxon>Eukaryota</taxon>
        <taxon>Fungi</taxon>
        <taxon>Dikarya</taxon>
        <taxon>Ascomycota</taxon>
        <taxon>Pezizomycotina</taxon>
        <taxon>Sordariomycetes</taxon>
        <taxon>Hypocreomycetidae</taxon>
        <taxon>Glomerellales</taxon>
        <taxon>Glomerellaceae</taxon>
        <taxon>Colletotrichum</taxon>
        <taxon>Colletotrichum acutatum species complex</taxon>
    </lineage>
</organism>
<protein>
    <submittedName>
        <fullName evidence="1">Uncharacterized protein</fullName>
    </submittedName>
</protein>
<dbReference type="GeneID" id="85464516"/>
<dbReference type="RefSeq" id="XP_060424854.1">
    <property type="nucleotide sequence ID" value="XM_060579990.1"/>
</dbReference>